<reference evidence="1 2" key="1">
    <citation type="journal article" date="2015" name="Stand. Genomic Sci.">
        <title>Genomic Encyclopedia of Bacterial and Archaeal Type Strains, Phase III: the genomes of soil and plant-associated and newly described type strains.</title>
        <authorList>
            <person name="Whitman W.B."/>
            <person name="Woyke T."/>
            <person name="Klenk H.P."/>
            <person name="Zhou Y."/>
            <person name="Lilburn T.G."/>
            <person name="Beck B.J."/>
            <person name="De Vos P."/>
            <person name="Vandamme P."/>
            <person name="Eisen J.A."/>
            <person name="Garrity G."/>
            <person name="Hugenholtz P."/>
            <person name="Kyrpides N.C."/>
        </authorList>
    </citation>
    <scope>NUCLEOTIDE SEQUENCE [LARGE SCALE GENOMIC DNA]</scope>
    <source>
        <strain evidence="1 2">CGMCC 1.6858</strain>
    </source>
</reference>
<dbReference type="OrthoDB" id="6884962at2"/>
<dbReference type="RefSeq" id="WP_145145007.1">
    <property type="nucleotide sequence ID" value="NZ_VLKY01000016.1"/>
</dbReference>
<sequence>MNIDVQKTVALVSIETVKEFSSELIVLANVFQDELQRISRIDCEAAERSYGVLMEIYGLRTRANILFNDAVHHTVEGLDFTQQELMGLVEQVKYLMPSITTIKTANTIILSVATFSVALGEGRGKVVKFLMDNLKKQISVLSSSS</sequence>
<organism evidence="1 2">
    <name type="scientific">Pseudomonas duriflava</name>
    <dbReference type="NCBI Taxonomy" id="459528"/>
    <lineage>
        <taxon>Bacteria</taxon>
        <taxon>Pseudomonadati</taxon>
        <taxon>Pseudomonadota</taxon>
        <taxon>Gammaproteobacteria</taxon>
        <taxon>Pseudomonadales</taxon>
        <taxon>Pseudomonadaceae</taxon>
        <taxon>Pseudomonas</taxon>
    </lineage>
</organism>
<dbReference type="EMBL" id="VLKY01000016">
    <property type="protein sequence ID" value="TWI49641.1"/>
    <property type="molecule type" value="Genomic_DNA"/>
</dbReference>
<accession>A0A562PYX6</accession>
<name>A0A562PYX6_9PSED</name>
<comment type="caution">
    <text evidence="1">The sequence shown here is derived from an EMBL/GenBank/DDBJ whole genome shotgun (WGS) entry which is preliminary data.</text>
</comment>
<keyword evidence="2" id="KW-1185">Reference proteome</keyword>
<proteinExistence type="predicted"/>
<gene>
    <name evidence="1" type="ORF">IQ22_03964</name>
</gene>
<dbReference type="Proteomes" id="UP000316905">
    <property type="component" value="Unassembled WGS sequence"/>
</dbReference>
<evidence type="ECO:0000313" key="1">
    <source>
        <dbReference type="EMBL" id="TWI49641.1"/>
    </source>
</evidence>
<evidence type="ECO:0000313" key="2">
    <source>
        <dbReference type="Proteomes" id="UP000316905"/>
    </source>
</evidence>
<dbReference type="AlphaFoldDB" id="A0A562PYX6"/>
<protein>
    <submittedName>
        <fullName evidence="1">Uncharacterized protein</fullName>
    </submittedName>
</protein>